<dbReference type="AlphaFoldDB" id="A0A150GZQ5"/>
<feature type="compositionally biased region" description="Basic and acidic residues" evidence="1">
    <location>
        <begin position="1"/>
        <end position="19"/>
    </location>
</feature>
<feature type="region of interest" description="Disordered" evidence="1">
    <location>
        <begin position="1"/>
        <end position="51"/>
    </location>
</feature>
<organism evidence="3 4">
    <name type="scientific">Gonium pectorale</name>
    <name type="common">Green alga</name>
    <dbReference type="NCBI Taxonomy" id="33097"/>
    <lineage>
        <taxon>Eukaryota</taxon>
        <taxon>Viridiplantae</taxon>
        <taxon>Chlorophyta</taxon>
        <taxon>core chlorophytes</taxon>
        <taxon>Chlorophyceae</taxon>
        <taxon>CS clade</taxon>
        <taxon>Chlamydomonadales</taxon>
        <taxon>Volvocaceae</taxon>
        <taxon>Gonium</taxon>
    </lineage>
</organism>
<protein>
    <recommendedName>
        <fullName evidence="2">DUF3752 domain-containing protein</fullName>
    </recommendedName>
</protein>
<evidence type="ECO:0000313" key="3">
    <source>
        <dbReference type="EMBL" id="KXZ55202.1"/>
    </source>
</evidence>
<dbReference type="Pfam" id="PF12572">
    <property type="entry name" value="DUF3752"/>
    <property type="match status" value="1"/>
</dbReference>
<dbReference type="OrthoDB" id="342454at2759"/>
<gene>
    <name evidence="3" type="ORF">GPECTOR_3g346</name>
</gene>
<keyword evidence="4" id="KW-1185">Reference proteome</keyword>
<feature type="compositionally biased region" description="Basic and acidic residues" evidence="1">
    <location>
        <begin position="40"/>
        <end position="51"/>
    </location>
</feature>
<sequence length="87" mass="9512">MCDRLHATGEKKRKEEKAARKAAKRQKKEEEAAGGAADGGAEHPWRPFDRERDLELRPKAKSGSDIVRSAAALGAKFSGGGVQRHFL</sequence>
<dbReference type="EMBL" id="LSYV01000004">
    <property type="protein sequence ID" value="KXZ55202.1"/>
    <property type="molecule type" value="Genomic_DNA"/>
</dbReference>
<proteinExistence type="predicted"/>
<reference evidence="4" key="1">
    <citation type="journal article" date="2016" name="Nat. Commun.">
        <title>The Gonium pectorale genome demonstrates co-option of cell cycle regulation during the evolution of multicellularity.</title>
        <authorList>
            <person name="Hanschen E.R."/>
            <person name="Marriage T.N."/>
            <person name="Ferris P.J."/>
            <person name="Hamaji T."/>
            <person name="Toyoda A."/>
            <person name="Fujiyama A."/>
            <person name="Neme R."/>
            <person name="Noguchi H."/>
            <person name="Minakuchi Y."/>
            <person name="Suzuki M."/>
            <person name="Kawai-Toyooka H."/>
            <person name="Smith D.R."/>
            <person name="Sparks H."/>
            <person name="Anderson J."/>
            <person name="Bakaric R."/>
            <person name="Luria V."/>
            <person name="Karger A."/>
            <person name="Kirschner M.W."/>
            <person name="Durand P.M."/>
            <person name="Michod R.E."/>
            <person name="Nozaki H."/>
            <person name="Olson B.J."/>
        </authorList>
    </citation>
    <scope>NUCLEOTIDE SEQUENCE [LARGE SCALE GENOMIC DNA]</scope>
    <source>
        <strain evidence="4">NIES-2863</strain>
    </source>
</reference>
<accession>A0A150GZQ5</accession>
<dbReference type="Proteomes" id="UP000075714">
    <property type="component" value="Unassembled WGS sequence"/>
</dbReference>
<dbReference type="PANTHER" id="PTHR47422">
    <property type="entry name" value="DNAJ HEAT SHOCK N-TERMINAL DOMAIN-CONTAINING PROTEIN"/>
    <property type="match status" value="1"/>
</dbReference>
<name>A0A150GZQ5_GONPE</name>
<evidence type="ECO:0000259" key="2">
    <source>
        <dbReference type="Pfam" id="PF12572"/>
    </source>
</evidence>
<dbReference type="InterPro" id="IPR022226">
    <property type="entry name" value="DUF3752"/>
</dbReference>
<comment type="caution">
    <text evidence="3">The sequence shown here is derived from an EMBL/GenBank/DDBJ whole genome shotgun (WGS) entry which is preliminary data.</text>
</comment>
<feature type="domain" description="DUF3752" evidence="2">
    <location>
        <begin position="4"/>
        <end position="78"/>
    </location>
</feature>
<evidence type="ECO:0000256" key="1">
    <source>
        <dbReference type="SAM" id="MobiDB-lite"/>
    </source>
</evidence>
<evidence type="ECO:0000313" key="4">
    <source>
        <dbReference type="Proteomes" id="UP000075714"/>
    </source>
</evidence>
<dbReference type="PANTHER" id="PTHR47422:SF1">
    <property type="entry name" value="DNAJ HEAT SHOCK N-TERMINAL DOMAIN-CONTAINING PROTEIN"/>
    <property type="match status" value="1"/>
</dbReference>